<dbReference type="EC" id="2.3.1.31" evidence="8"/>
<evidence type="ECO:0000256" key="8">
    <source>
        <dbReference type="HAMAP-Rule" id="MF_00295"/>
    </source>
</evidence>
<comment type="function">
    <text evidence="8">Transfers an acetyl group from acetyl-CoA to L-homoserine, forming acetyl-L-homoserine.</text>
</comment>
<feature type="binding site" evidence="8">
    <location>
        <position position="192"/>
    </location>
    <ligand>
        <name>substrate</name>
    </ligand>
</feature>
<keyword evidence="2 8" id="KW-0963">Cytoplasm</keyword>
<accession>A0A429XX65</accession>
<protein>
    <recommendedName>
        <fullName evidence="8">Homoserine O-acetyltransferase</fullName>
        <shortName evidence="8">HAT</shortName>
        <ecNumber evidence="8">2.3.1.31</ecNumber>
    </recommendedName>
    <alternativeName>
        <fullName evidence="8">Homoserine transacetylase</fullName>
        <shortName evidence="8">HTA</shortName>
    </alternativeName>
</protein>
<keyword evidence="6 8" id="KW-0012">Acyltransferase</keyword>
<keyword evidence="5 8" id="KW-0486">Methionine biosynthesis</keyword>
<keyword evidence="4 8" id="KW-0808">Transferase</keyword>
<gene>
    <name evidence="10" type="primary">metA</name>
    <name evidence="8" type="synonym">metAA</name>
    <name evidence="10" type="ORF">D4T97_014520</name>
</gene>
<dbReference type="InterPro" id="IPR029062">
    <property type="entry name" value="Class_I_gatase-like"/>
</dbReference>
<dbReference type="EMBL" id="QYTV02000006">
    <property type="protein sequence ID" value="RST73090.1"/>
    <property type="molecule type" value="Genomic_DNA"/>
</dbReference>
<keyword evidence="3 8" id="KW-0028">Amino-acid biosynthesis</keyword>
<comment type="similarity">
    <text evidence="8">Belongs to the MetA family.</text>
</comment>
<dbReference type="GO" id="GO:0008899">
    <property type="term" value="F:homoserine O-succinyltransferase activity"/>
    <property type="evidence" value="ECO:0007669"/>
    <property type="project" value="UniProtKB-UniRule"/>
</dbReference>
<evidence type="ECO:0000256" key="5">
    <source>
        <dbReference type="ARBA" id="ARBA00023167"/>
    </source>
</evidence>
<comment type="caution">
    <text evidence="10">The sequence shown here is derived from an EMBL/GenBank/DDBJ whole genome shotgun (WGS) entry which is preliminary data.</text>
</comment>
<dbReference type="FunFam" id="3.40.50.880:FF:000004">
    <property type="entry name" value="Homoserine O-succinyltransferase"/>
    <property type="match status" value="1"/>
</dbReference>
<evidence type="ECO:0000256" key="1">
    <source>
        <dbReference type="ARBA" id="ARBA00004496"/>
    </source>
</evidence>
<evidence type="ECO:0000256" key="3">
    <source>
        <dbReference type="ARBA" id="ARBA00022605"/>
    </source>
</evidence>
<dbReference type="HAMAP" id="MF_00295">
    <property type="entry name" value="MetA_acyltransf"/>
    <property type="match status" value="1"/>
</dbReference>
<evidence type="ECO:0000256" key="7">
    <source>
        <dbReference type="ARBA" id="ARBA00049043"/>
    </source>
</evidence>
<comment type="subcellular location">
    <subcellularLocation>
        <location evidence="1 8">Cytoplasm</location>
    </subcellularLocation>
</comment>
<comment type="pathway">
    <text evidence="8">Amino-acid biosynthesis; L-methionine biosynthesis via de novo pathway; O-acetyl-L-homoserine from L-homoserine: step 1/1.</text>
</comment>
<dbReference type="PANTHER" id="PTHR20919:SF0">
    <property type="entry name" value="HOMOSERINE O-SUCCINYLTRANSFERASE"/>
    <property type="match status" value="1"/>
</dbReference>
<comment type="caution">
    <text evidence="8">Lacks conserved residue(s) required for the propagation of feature annotation.</text>
</comment>
<evidence type="ECO:0000256" key="6">
    <source>
        <dbReference type="ARBA" id="ARBA00023315"/>
    </source>
</evidence>
<dbReference type="InterPro" id="IPR033752">
    <property type="entry name" value="MetA_family"/>
</dbReference>
<feature type="site" description="Important for substrate specificity" evidence="8">
    <location>
        <position position="192"/>
    </location>
</feature>
<evidence type="ECO:0000313" key="10">
    <source>
        <dbReference type="EMBL" id="RST73090.1"/>
    </source>
</evidence>
<reference evidence="10" key="1">
    <citation type="submission" date="2018-12" db="EMBL/GenBank/DDBJ databases">
        <authorList>
            <person name="Sun L."/>
            <person name="Chen Z."/>
        </authorList>
    </citation>
    <scope>NUCLEOTIDE SEQUENCE [LARGE SCALE GENOMIC DNA]</scope>
    <source>
        <strain evidence="10">3-2-2</strain>
    </source>
</reference>
<dbReference type="OrthoDB" id="9772423at2"/>
<feature type="binding site" evidence="8">
    <location>
        <position position="163"/>
    </location>
    <ligand>
        <name>substrate</name>
    </ligand>
</feature>
<feature type="active site" description="Acyl-thioester intermediate" evidence="8 9">
    <location>
        <position position="142"/>
    </location>
</feature>
<dbReference type="UniPathway" id="UPA00051">
    <property type="reaction ID" value="UER00074"/>
</dbReference>
<dbReference type="GO" id="GO:0005737">
    <property type="term" value="C:cytoplasm"/>
    <property type="evidence" value="ECO:0007669"/>
    <property type="project" value="UniProtKB-SubCell"/>
</dbReference>
<dbReference type="GO" id="GO:0019281">
    <property type="term" value="P:L-methionine biosynthetic process from homoserine via O-succinyl-L-homoserine and cystathionine"/>
    <property type="evidence" value="ECO:0007669"/>
    <property type="project" value="InterPro"/>
</dbReference>
<proteinExistence type="inferred from homology"/>
<dbReference type="CDD" id="cd03131">
    <property type="entry name" value="GATase1_HTS"/>
    <property type="match status" value="1"/>
</dbReference>
<dbReference type="Pfam" id="PF04204">
    <property type="entry name" value="HTS"/>
    <property type="match status" value="1"/>
</dbReference>
<dbReference type="InterPro" id="IPR005697">
    <property type="entry name" value="HST_MetA"/>
</dbReference>
<feature type="site" description="Important for acyl-CoA specificity" evidence="8">
    <location>
        <position position="111"/>
    </location>
</feature>
<feature type="active site" evidence="8">
    <location>
        <position position="236"/>
    </location>
</feature>
<keyword evidence="11" id="KW-1185">Reference proteome</keyword>
<dbReference type="NCBIfam" id="TIGR01001">
    <property type="entry name" value="metA"/>
    <property type="match status" value="1"/>
</dbReference>
<name>A0A429XX65_9BACI</name>
<dbReference type="PIRSF" id="PIRSF000450">
    <property type="entry name" value="H_ser_succinyltr"/>
    <property type="match status" value="1"/>
</dbReference>
<dbReference type="AlphaFoldDB" id="A0A429XX65"/>
<dbReference type="RefSeq" id="WP_126051471.1">
    <property type="nucleotide sequence ID" value="NZ_QYTV02000006.1"/>
</dbReference>
<evidence type="ECO:0000313" key="11">
    <source>
        <dbReference type="Proteomes" id="UP000287156"/>
    </source>
</evidence>
<comment type="catalytic activity">
    <reaction evidence="7 8">
        <text>L-homoserine + acetyl-CoA = O-acetyl-L-homoserine + CoA</text>
        <dbReference type="Rhea" id="RHEA:13701"/>
        <dbReference type="ChEBI" id="CHEBI:57287"/>
        <dbReference type="ChEBI" id="CHEBI:57288"/>
        <dbReference type="ChEBI" id="CHEBI:57476"/>
        <dbReference type="ChEBI" id="CHEBI:57716"/>
        <dbReference type="EC" id="2.3.1.31"/>
    </reaction>
</comment>
<evidence type="ECO:0000256" key="9">
    <source>
        <dbReference type="PIRSR" id="PIRSR000450-1"/>
    </source>
</evidence>
<evidence type="ECO:0000256" key="2">
    <source>
        <dbReference type="ARBA" id="ARBA00022490"/>
    </source>
</evidence>
<dbReference type="Gene3D" id="3.40.50.880">
    <property type="match status" value="1"/>
</dbReference>
<feature type="active site" description="Proton acceptor" evidence="8">
    <location>
        <position position="234"/>
    </location>
</feature>
<evidence type="ECO:0000256" key="4">
    <source>
        <dbReference type="ARBA" id="ARBA00022679"/>
    </source>
</evidence>
<dbReference type="Proteomes" id="UP000287156">
    <property type="component" value="Unassembled WGS sequence"/>
</dbReference>
<sequence length="315" mass="36903">MPINIPKQMPAREVLEKEKIFVMDEERASTQDIRPLNILILNLMPEKEKTEVQLLRLLGNSPLQVNITFLHMETHQSKNVSKSHLEQFYKTYSSVKNYYFDGMIITGAPIEHLAFEDVNYWEELTKIMEWTNDHVTSVMHICWGAQAALYHHYGIGKFELPCKCSGIYKHTINDQTIKLVRGFDEVYFAPHSRYTSVSRKEILEHPNLLLLSEGEAGPFIIISKDEKHIMVTGHLEYDTDTLAIEYERDLKKGLDIQMPENYFPNDNAGEQPINMWRSHSHLLFSNWLNYYVYQETPYEQDRKVKVDVPAPEEHK</sequence>
<dbReference type="GO" id="GO:0004414">
    <property type="term" value="F:homoserine O-acetyltransferase activity"/>
    <property type="evidence" value="ECO:0007669"/>
    <property type="project" value="UniProtKB-EC"/>
</dbReference>
<organism evidence="10 11">
    <name type="scientific">Siminovitchia acidinfaciens</name>
    <dbReference type="NCBI Taxonomy" id="2321395"/>
    <lineage>
        <taxon>Bacteria</taxon>
        <taxon>Bacillati</taxon>
        <taxon>Bacillota</taxon>
        <taxon>Bacilli</taxon>
        <taxon>Bacillales</taxon>
        <taxon>Bacillaceae</taxon>
        <taxon>Siminovitchia</taxon>
    </lineage>
</organism>
<feature type="binding site" evidence="8">
    <location>
        <position position="248"/>
    </location>
    <ligand>
        <name>substrate</name>
    </ligand>
</feature>
<dbReference type="SUPFAM" id="SSF52317">
    <property type="entry name" value="Class I glutamine amidotransferase-like"/>
    <property type="match status" value="1"/>
</dbReference>
<dbReference type="PANTHER" id="PTHR20919">
    <property type="entry name" value="HOMOSERINE O-SUCCINYLTRANSFERASE"/>
    <property type="match status" value="1"/>
</dbReference>